<gene>
    <name evidence="5" type="ORF">UY32_C0013G0024</name>
</gene>
<dbReference type="PIRSF" id="PIRSF002741">
    <property type="entry name" value="MppA"/>
    <property type="match status" value="1"/>
</dbReference>
<dbReference type="Gene3D" id="3.40.190.10">
    <property type="entry name" value="Periplasmic binding protein-like II"/>
    <property type="match status" value="1"/>
</dbReference>
<dbReference type="InterPro" id="IPR030678">
    <property type="entry name" value="Peptide/Ni-bd"/>
</dbReference>
<evidence type="ECO:0000256" key="1">
    <source>
        <dbReference type="ARBA" id="ARBA00005695"/>
    </source>
</evidence>
<dbReference type="GO" id="GO:1904680">
    <property type="term" value="F:peptide transmembrane transporter activity"/>
    <property type="evidence" value="ECO:0007669"/>
    <property type="project" value="TreeGrafter"/>
</dbReference>
<feature type="domain" description="Solute-binding protein family 5" evidence="4">
    <location>
        <begin position="86"/>
        <end position="423"/>
    </location>
</feature>
<dbReference type="GO" id="GO:0042597">
    <property type="term" value="C:periplasmic space"/>
    <property type="evidence" value="ECO:0007669"/>
    <property type="project" value="UniProtKB-ARBA"/>
</dbReference>
<dbReference type="PANTHER" id="PTHR30290:SF9">
    <property type="entry name" value="OLIGOPEPTIDE-BINDING PROTEIN APPA"/>
    <property type="match status" value="1"/>
</dbReference>
<dbReference type="EMBL" id="LCPO01000013">
    <property type="protein sequence ID" value="KKU98827.1"/>
    <property type="molecule type" value="Genomic_DNA"/>
</dbReference>
<dbReference type="InterPro" id="IPR000914">
    <property type="entry name" value="SBP_5_dom"/>
</dbReference>
<keyword evidence="2" id="KW-0813">Transport</keyword>
<evidence type="ECO:0000256" key="2">
    <source>
        <dbReference type="ARBA" id="ARBA00022448"/>
    </source>
</evidence>
<evidence type="ECO:0000313" key="5">
    <source>
        <dbReference type="EMBL" id="KKU98827.1"/>
    </source>
</evidence>
<name>A0A0G1UXD6_9BACT</name>
<dbReference type="AlphaFoldDB" id="A0A0G1UXD6"/>
<accession>A0A0G1UXD6</accession>
<comment type="similarity">
    <text evidence="1">Belongs to the bacterial solute-binding protein 5 family.</text>
</comment>
<dbReference type="PANTHER" id="PTHR30290">
    <property type="entry name" value="PERIPLASMIC BINDING COMPONENT OF ABC TRANSPORTER"/>
    <property type="match status" value="1"/>
</dbReference>
<dbReference type="GO" id="GO:0043190">
    <property type="term" value="C:ATP-binding cassette (ABC) transporter complex"/>
    <property type="evidence" value="ECO:0007669"/>
    <property type="project" value="InterPro"/>
</dbReference>
<comment type="caution">
    <text evidence="5">The sequence shown here is derived from an EMBL/GenBank/DDBJ whole genome shotgun (WGS) entry which is preliminary data.</text>
</comment>
<protein>
    <submittedName>
        <fullName evidence="5">Extracellular solute-binding protein, peptide/nickel transport system substrate-binding protein</fullName>
    </submittedName>
</protein>
<proteinExistence type="inferred from homology"/>
<dbReference type="Gene3D" id="3.10.105.10">
    <property type="entry name" value="Dipeptide-binding Protein, Domain 3"/>
    <property type="match status" value="1"/>
</dbReference>
<dbReference type="InterPro" id="IPR039424">
    <property type="entry name" value="SBP_5"/>
</dbReference>
<dbReference type="Gene3D" id="3.90.76.10">
    <property type="entry name" value="Dipeptide-binding Protein, Domain 1"/>
    <property type="match status" value="1"/>
</dbReference>
<evidence type="ECO:0000313" key="6">
    <source>
        <dbReference type="Proteomes" id="UP000034600"/>
    </source>
</evidence>
<reference evidence="5 6" key="1">
    <citation type="journal article" date="2015" name="Nature">
        <title>rRNA introns, odd ribosomes, and small enigmatic genomes across a large radiation of phyla.</title>
        <authorList>
            <person name="Brown C.T."/>
            <person name="Hug L.A."/>
            <person name="Thomas B.C."/>
            <person name="Sharon I."/>
            <person name="Castelle C.J."/>
            <person name="Singh A."/>
            <person name="Wilkins M.J."/>
            <person name="Williams K.H."/>
            <person name="Banfield J.F."/>
        </authorList>
    </citation>
    <scope>NUCLEOTIDE SEQUENCE [LARGE SCALE GENOMIC DNA]</scope>
</reference>
<sequence length="530" mass="60194">MLIFKRIFDSFTRKERAAFMVAAVLFALAAITRGTLAVDDSSAWRAVSGGSWREGVVGQPVAINPLISDNAADLDLSTLIYSSLSDLAESYEVSEDGTEYTVKLREGIVWDNNQPITSDDVVFTVETVQDPTTRSPLTKNWKGVVTERVSELRVIFTLPAPYAFFKENMERLPVLPVHLFGGIPKSNFRLSSYNLEPVGSGPYRLEDFSKRRDGFISEYHLVRNERFFGSKPFIKDFYFVFYESRELMMKDFALRKIQGFGSLSPVDTASLPLRNAVVDRIPMPGYYALFFNENLSSSLKNNGLRRALALAIDKREIVAQVFHNEAEVVHGPLGKWGAGETLAESENLNPEELKKENITLTLIVPQVDFLEETARIIKEDWLTAGVRDVNIISLPTNELLENVVKTNNYEVLLFGNVLENPLDLFPFWHSSERFYPGLNLALYKNQKVDTLIEKVRQSDENGMLDLAKEAEKFIVEDNPAVFLFSLPYTYVHSKNLGGFQFENENRPLVEPSDRFQKVEEWHLSKARVVK</sequence>
<dbReference type="Pfam" id="PF00496">
    <property type="entry name" value="SBP_bac_5"/>
    <property type="match status" value="1"/>
</dbReference>
<keyword evidence="3" id="KW-0732">Signal</keyword>
<dbReference type="Proteomes" id="UP000034600">
    <property type="component" value="Unassembled WGS sequence"/>
</dbReference>
<dbReference type="GO" id="GO:0015833">
    <property type="term" value="P:peptide transport"/>
    <property type="evidence" value="ECO:0007669"/>
    <property type="project" value="TreeGrafter"/>
</dbReference>
<evidence type="ECO:0000256" key="3">
    <source>
        <dbReference type="ARBA" id="ARBA00022729"/>
    </source>
</evidence>
<evidence type="ECO:0000259" key="4">
    <source>
        <dbReference type="Pfam" id="PF00496"/>
    </source>
</evidence>
<organism evidence="5 6">
    <name type="scientific">Candidatus Jorgensenbacteria bacterium GW2011_GWC1_48_8</name>
    <dbReference type="NCBI Taxonomy" id="1618666"/>
    <lineage>
        <taxon>Bacteria</taxon>
        <taxon>Candidatus Joergenseniibacteriota</taxon>
    </lineage>
</organism>
<dbReference type="SUPFAM" id="SSF53850">
    <property type="entry name" value="Periplasmic binding protein-like II"/>
    <property type="match status" value="1"/>
</dbReference>